<keyword evidence="1" id="KW-0472">Membrane</keyword>
<protein>
    <submittedName>
        <fullName evidence="2">Fluoroquinolones export permease protein</fullName>
    </submittedName>
</protein>
<keyword evidence="1" id="KW-0812">Transmembrane</keyword>
<dbReference type="STRING" id="908809.ABG79_00008"/>
<feature type="transmembrane region" description="Helical" evidence="1">
    <location>
        <begin position="20"/>
        <end position="46"/>
    </location>
</feature>
<sequence length="242" mass="28351">MAINRAFVKYSFKIIFRDNILSILIISPIITAFAFKLLIAFANKIISTKFGIQNVLEAYYLLLDVVFVYLSPCFFSIISSLVILEELDENTSQYLMITPLNKRGYLVWRLFIPCFVSFVFSIVLVYSFSLTNFNFFQVVLLSAISVLNALIMSLIIITSSKNKVEGLAWTKLVNINILFIFVPFFFEGLFEKIFAVFPSYWLAIIAKKFENEYFYIYVLFTTIILSLWIKLFYKRFIKKVFY</sequence>
<proteinExistence type="predicted"/>
<feature type="transmembrane region" description="Helical" evidence="1">
    <location>
        <begin position="214"/>
        <end position="233"/>
    </location>
</feature>
<feature type="transmembrane region" description="Helical" evidence="1">
    <location>
        <begin position="135"/>
        <end position="157"/>
    </location>
</feature>
<feature type="transmembrane region" description="Helical" evidence="1">
    <location>
        <begin position="58"/>
        <end position="84"/>
    </location>
</feature>
<organism evidence="2 3">
    <name type="scientific">Caloramator mitchellensis</name>
    <dbReference type="NCBI Taxonomy" id="908809"/>
    <lineage>
        <taxon>Bacteria</taxon>
        <taxon>Bacillati</taxon>
        <taxon>Bacillota</taxon>
        <taxon>Clostridia</taxon>
        <taxon>Eubacteriales</taxon>
        <taxon>Clostridiaceae</taxon>
        <taxon>Caloramator</taxon>
    </lineage>
</organism>
<dbReference type="Proteomes" id="UP000052015">
    <property type="component" value="Unassembled WGS sequence"/>
</dbReference>
<evidence type="ECO:0000313" key="2">
    <source>
        <dbReference type="EMBL" id="KRQ87843.1"/>
    </source>
</evidence>
<keyword evidence="1" id="KW-1133">Transmembrane helix</keyword>
<dbReference type="EMBL" id="LKHP01000001">
    <property type="protein sequence ID" value="KRQ87843.1"/>
    <property type="molecule type" value="Genomic_DNA"/>
</dbReference>
<dbReference type="RefSeq" id="WP_057975830.1">
    <property type="nucleotide sequence ID" value="NZ_LKHP01000001.1"/>
</dbReference>
<gene>
    <name evidence="2" type="ORF">ABG79_00008</name>
</gene>
<dbReference type="AlphaFoldDB" id="A0A0R3JWD7"/>
<feature type="transmembrane region" description="Helical" evidence="1">
    <location>
        <begin position="177"/>
        <end position="202"/>
    </location>
</feature>
<comment type="caution">
    <text evidence="2">The sequence shown here is derived from an EMBL/GenBank/DDBJ whole genome shotgun (WGS) entry which is preliminary data.</text>
</comment>
<dbReference type="OrthoDB" id="1551065at2"/>
<accession>A0A0R3JWD7</accession>
<reference evidence="2 3" key="1">
    <citation type="submission" date="2015-09" db="EMBL/GenBank/DDBJ databases">
        <title>Draft genome sequence of a Caloramator mitchellensis, a moderate thermophile from the Great Artesian Basin of Australia.</title>
        <authorList>
            <person name="Patel B.K."/>
        </authorList>
    </citation>
    <scope>NUCLEOTIDE SEQUENCE [LARGE SCALE GENOMIC DNA]</scope>
    <source>
        <strain evidence="2 3">VF08</strain>
    </source>
</reference>
<evidence type="ECO:0000313" key="3">
    <source>
        <dbReference type="Proteomes" id="UP000052015"/>
    </source>
</evidence>
<name>A0A0R3JWD7_CALMK</name>
<keyword evidence="3" id="KW-1185">Reference proteome</keyword>
<evidence type="ECO:0000256" key="1">
    <source>
        <dbReference type="SAM" id="Phobius"/>
    </source>
</evidence>
<feature type="transmembrane region" description="Helical" evidence="1">
    <location>
        <begin position="105"/>
        <end position="129"/>
    </location>
</feature>